<feature type="transmembrane region" description="Helical" evidence="1">
    <location>
        <begin position="32"/>
        <end position="53"/>
    </location>
</feature>
<evidence type="ECO:0000313" key="3">
    <source>
        <dbReference type="Proteomes" id="UP000049077"/>
    </source>
</evidence>
<evidence type="ECO:0008006" key="4">
    <source>
        <dbReference type="Google" id="ProtNLM"/>
    </source>
</evidence>
<organism evidence="2 3">
    <name type="scientific">Vibrio crassostreae</name>
    <dbReference type="NCBI Taxonomy" id="246167"/>
    <lineage>
        <taxon>Bacteria</taxon>
        <taxon>Pseudomonadati</taxon>
        <taxon>Pseudomonadota</taxon>
        <taxon>Gammaproteobacteria</taxon>
        <taxon>Vibrionales</taxon>
        <taxon>Vibrionaceae</taxon>
        <taxon>Vibrio</taxon>
    </lineage>
</organism>
<keyword evidence="1" id="KW-1133">Transmembrane helix</keyword>
<dbReference type="EMBL" id="CCJX01000067">
    <property type="protein sequence ID" value="CDT17962.1"/>
    <property type="molecule type" value="Genomic_DNA"/>
</dbReference>
<keyword evidence="1" id="KW-0812">Transmembrane</keyword>
<dbReference type="Proteomes" id="UP000049077">
    <property type="component" value="Unassembled WGS sequence"/>
</dbReference>
<gene>
    <name evidence="2" type="ORF">VCR4J5_1590003</name>
</gene>
<sequence>MVVRVTTANISAFNLANAFGGFLGGMVLDSNLGAGMISYAAIVVPIIGLFFIAKANRNDEAVKGKPATIAN</sequence>
<evidence type="ECO:0000313" key="2">
    <source>
        <dbReference type="EMBL" id="CDT17962.1"/>
    </source>
</evidence>
<name>A0ABP1WWF4_9VIBR</name>
<accession>A0ABP1WWF4</accession>
<proteinExistence type="predicted"/>
<protein>
    <recommendedName>
        <fullName evidence="4">MFS transporter</fullName>
    </recommendedName>
</protein>
<keyword evidence="1" id="KW-0472">Membrane</keyword>
<reference evidence="2 3" key="1">
    <citation type="submission" date="2014-06" db="EMBL/GenBank/DDBJ databases">
        <authorList>
            <person name="Le Roux F."/>
        </authorList>
    </citation>
    <scope>NUCLEOTIDE SEQUENCE [LARGE SCALE GENOMIC DNA]</scope>
    <source>
        <strain evidence="2 3">J5-4</strain>
    </source>
</reference>
<evidence type="ECO:0000256" key="1">
    <source>
        <dbReference type="SAM" id="Phobius"/>
    </source>
</evidence>
<keyword evidence="3" id="KW-1185">Reference proteome</keyword>
<comment type="caution">
    <text evidence="2">The sequence shown here is derived from an EMBL/GenBank/DDBJ whole genome shotgun (WGS) entry which is preliminary data.</text>
</comment>